<reference evidence="1" key="1">
    <citation type="submission" date="2022-08" db="EMBL/GenBank/DDBJ databases">
        <title>Novel Bdellovibrio Species Isolated from Svalbard: Designation Bdellovibrio svalbardensis.</title>
        <authorList>
            <person name="Mitchell R.J."/>
            <person name="Choi S.Y."/>
        </authorList>
    </citation>
    <scope>NUCLEOTIDE SEQUENCE</scope>
    <source>
        <strain evidence="1">PAP01</strain>
    </source>
</reference>
<proteinExistence type="predicted"/>
<sequence length="151" mass="15405">MKNLSTGTLAQVLLISIFTLGLTTGCLEKAAEEPSTDSGTTNKATLSSWATANAAWAIRLDLAGANITGTPFTLTIKFSDNSETHCSATINGTEASGSYNVSGCASTTPGSGSMSDSTGGAAFNTGGAGTYVNNGASFYWCRANSSCFTYY</sequence>
<name>A0ABT6DLT7_9BACT</name>
<organism evidence="1 2">
    <name type="scientific">Bdellovibrio svalbardensis</name>
    <dbReference type="NCBI Taxonomy" id="2972972"/>
    <lineage>
        <taxon>Bacteria</taxon>
        <taxon>Pseudomonadati</taxon>
        <taxon>Bdellovibrionota</taxon>
        <taxon>Bdellovibrionia</taxon>
        <taxon>Bdellovibrionales</taxon>
        <taxon>Pseudobdellovibrionaceae</taxon>
        <taxon>Bdellovibrio</taxon>
    </lineage>
</organism>
<accession>A0ABT6DLT7</accession>
<evidence type="ECO:0008006" key="3">
    <source>
        <dbReference type="Google" id="ProtNLM"/>
    </source>
</evidence>
<evidence type="ECO:0000313" key="2">
    <source>
        <dbReference type="Proteomes" id="UP001152321"/>
    </source>
</evidence>
<protein>
    <recommendedName>
        <fullName evidence="3">Lipoprotein</fullName>
    </recommendedName>
</protein>
<evidence type="ECO:0000313" key="1">
    <source>
        <dbReference type="EMBL" id="MDG0816781.1"/>
    </source>
</evidence>
<dbReference type="PROSITE" id="PS51257">
    <property type="entry name" value="PROKAR_LIPOPROTEIN"/>
    <property type="match status" value="1"/>
</dbReference>
<dbReference type="EMBL" id="JANRMI010000003">
    <property type="protein sequence ID" value="MDG0816781.1"/>
    <property type="molecule type" value="Genomic_DNA"/>
</dbReference>
<dbReference type="RefSeq" id="WP_277578259.1">
    <property type="nucleotide sequence ID" value="NZ_JANRMI010000003.1"/>
</dbReference>
<gene>
    <name evidence="1" type="ORF">NWE73_10425</name>
</gene>
<comment type="caution">
    <text evidence="1">The sequence shown here is derived from an EMBL/GenBank/DDBJ whole genome shotgun (WGS) entry which is preliminary data.</text>
</comment>
<keyword evidence="2" id="KW-1185">Reference proteome</keyword>
<dbReference type="Proteomes" id="UP001152321">
    <property type="component" value="Unassembled WGS sequence"/>
</dbReference>